<dbReference type="PANTHER" id="PTHR43174">
    <property type="entry name" value="UDP-N-ACETYLGLUCOSAMINE 2-EPIMERASE"/>
    <property type="match status" value="1"/>
</dbReference>
<comment type="similarity">
    <text evidence="1">Belongs to the UDP-N-acetylglucosamine 2-epimerase family.</text>
</comment>
<dbReference type="NCBIfam" id="TIGR00236">
    <property type="entry name" value="wecB"/>
    <property type="match status" value="1"/>
</dbReference>
<reference evidence="3" key="1">
    <citation type="submission" date="2022-06" db="EMBL/GenBank/DDBJ databases">
        <title>Solitalea sp. MAHUQ-68 isolated from rhizospheric soil.</title>
        <authorList>
            <person name="Huq M.A."/>
        </authorList>
    </citation>
    <scope>NUCLEOTIDE SEQUENCE</scope>
    <source>
        <strain evidence="3">MAHUQ-68</strain>
    </source>
</reference>
<comment type="caution">
    <text evidence="3">The sequence shown here is derived from an EMBL/GenBank/DDBJ whole genome shotgun (WGS) entry which is preliminary data.</text>
</comment>
<dbReference type="CDD" id="cd03786">
    <property type="entry name" value="GTB_UDP-GlcNAc_2-Epimerase"/>
    <property type="match status" value="1"/>
</dbReference>
<dbReference type="RefSeq" id="WP_252588305.1">
    <property type="nucleotide sequence ID" value="NZ_JAMWYS010000036.1"/>
</dbReference>
<feature type="domain" description="UDP-N-acetylglucosamine 2-epimerase" evidence="2">
    <location>
        <begin position="30"/>
        <end position="359"/>
    </location>
</feature>
<dbReference type="InterPro" id="IPR003331">
    <property type="entry name" value="UDP_GlcNAc_Epimerase_2_dom"/>
</dbReference>
<dbReference type="PANTHER" id="PTHR43174:SF1">
    <property type="entry name" value="UDP-N-ACETYLGLUCOSAMINE 2-EPIMERASE"/>
    <property type="match status" value="1"/>
</dbReference>
<evidence type="ECO:0000313" key="3">
    <source>
        <dbReference type="EMBL" id="MCO4293653.1"/>
    </source>
</evidence>
<dbReference type="GO" id="GO:0008761">
    <property type="term" value="F:UDP-N-acetylglucosamine 2-epimerase activity"/>
    <property type="evidence" value="ECO:0007669"/>
    <property type="project" value="UniProtKB-EC"/>
</dbReference>
<proteinExistence type="inferred from homology"/>
<dbReference type="AlphaFoldDB" id="A0A9X2FB44"/>
<protein>
    <submittedName>
        <fullName evidence="3">UDP-N-acetylglucosamine 2-epimerase (Non-hydrolyzing)</fullName>
        <ecNumber evidence="3">5.1.3.14</ecNumber>
    </submittedName>
</protein>
<dbReference type="Gene3D" id="3.40.50.2000">
    <property type="entry name" value="Glycogen Phosphorylase B"/>
    <property type="match status" value="2"/>
</dbReference>
<evidence type="ECO:0000259" key="2">
    <source>
        <dbReference type="Pfam" id="PF02350"/>
    </source>
</evidence>
<organism evidence="3 4">
    <name type="scientific">Solitalea agri</name>
    <dbReference type="NCBI Taxonomy" id="2953739"/>
    <lineage>
        <taxon>Bacteria</taxon>
        <taxon>Pseudomonadati</taxon>
        <taxon>Bacteroidota</taxon>
        <taxon>Sphingobacteriia</taxon>
        <taxon>Sphingobacteriales</taxon>
        <taxon>Sphingobacteriaceae</taxon>
        <taxon>Solitalea</taxon>
    </lineage>
</organism>
<gene>
    <name evidence="3" type="primary">wecB</name>
    <name evidence="3" type="ORF">NF867_12335</name>
</gene>
<evidence type="ECO:0000313" key="4">
    <source>
        <dbReference type="Proteomes" id="UP001155182"/>
    </source>
</evidence>
<evidence type="ECO:0000256" key="1">
    <source>
        <dbReference type="RuleBase" id="RU003513"/>
    </source>
</evidence>
<accession>A0A9X2FB44</accession>
<name>A0A9X2FB44_9SPHI</name>
<keyword evidence="1 3" id="KW-0413">Isomerase</keyword>
<dbReference type="EMBL" id="JAMWYS010000036">
    <property type="protein sequence ID" value="MCO4293653.1"/>
    <property type="molecule type" value="Genomic_DNA"/>
</dbReference>
<dbReference type="Proteomes" id="UP001155182">
    <property type="component" value="Unassembled WGS sequence"/>
</dbReference>
<dbReference type="EC" id="5.1.3.14" evidence="3"/>
<sequence length="380" mass="42402">MLIDIIAGARPNFMKIAPIINAIEKTQSNNEVDLQYRLIHTGQHYDKKMSEDFFVQLNIPHPFLNLEVGSGTQAEQTGKIMMGYEALLLKSPSDLCMVVGDVTSTMACSIAAKKLGIKVAHVEAGIRSGDLSMPEEINRIVTDSITDYFFTTSRVANENLFKNGIEEDRIFFVGNTMIDTLIKQMPYLKKPPIWDILNLEKHEFIVVTLHRPSNVDSTSTFTDLMEEIIASSKGLPIVFPVHPRTAKMFNLLNIDAENLHLIEPLSYLEFNYLVKNAKAVITDSGGITEETTIMHVPCMTLRSSTERPETCTVGTNELLGIEPSAIKPAMERLFRGEWKEGGIPELWDGRSAERIVNIITELLTNHSTGHILKGESVGVK</sequence>
<dbReference type="SUPFAM" id="SSF53756">
    <property type="entry name" value="UDP-Glycosyltransferase/glycogen phosphorylase"/>
    <property type="match status" value="1"/>
</dbReference>
<keyword evidence="4" id="KW-1185">Reference proteome</keyword>
<dbReference type="Pfam" id="PF02350">
    <property type="entry name" value="Epimerase_2"/>
    <property type="match status" value="1"/>
</dbReference>
<dbReference type="InterPro" id="IPR029767">
    <property type="entry name" value="WecB-like"/>
</dbReference>